<dbReference type="InterPro" id="IPR000058">
    <property type="entry name" value="Znf_AN1"/>
</dbReference>
<dbReference type="Gene3D" id="4.10.1110.10">
    <property type="entry name" value="AN1-like Zinc finger"/>
    <property type="match status" value="1"/>
</dbReference>
<comment type="caution">
    <text evidence="8">The sequence shown here is derived from an EMBL/GenBank/DDBJ whole genome shotgun (WGS) entry which is preliminary data.</text>
</comment>
<dbReference type="PROSITE" id="PS51039">
    <property type="entry name" value="ZF_AN1"/>
    <property type="match status" value="1"/>
</dbReference>
<evidence type="ECO:0000256" key="5">
    <source>
        <dbReference type="SAM" id="MobiDB-lite"/>
    </source>
</evidence>
<dbReference type="InterPro" id="IPR050652">
    <property type="entry name" value="AN1_A20_ZnFinger"/>
</dbReference>
<dbReference type="InterPro" id="IPR035896">
    <property type="entry name" value="AN1-like_Znf"/>
</dbReference>
<dbReference type="SMART" id="SM00154">
    <property type="entry name" value="ZnF_AN1"/>
    <property type="match status" value="1"/>
</dbReference>
<evidence type="ECO:0000256" key="3">
    <source>
        <dbReference type="ARBA" id="ARBA00022833"/>
    </source>
</evidence>
<sequence length="201" mass="22323">MKVKNNCNTNRLCKNGCGYYGSTQFDGMCSKCYKSISHAAAANAFPEGISRESADPAVQASTSTQNSKSNEKQSNIDHQGQIKFETPVQCLSAPPDVEPLPDETQNEGLLRERSTDVSERERGNSVSPGITGREKSTPTNRCHVCHKRVGLTGITCHCGFIFCGYHRYTDRHNCTYDYQVQGREDIRRQNPTISGEKLPKI</sequence>
<reference evidence="8" key="1">
    <citation type="submission" date="2019-03" db="EMBL/GenBank/DDBJ databases">
        <title>Improved annotation for the trematode Fasciola hepatica.</title>
        <authorList>
            <person name="Choi Y.-J."/>
            <person name="Martin J."/>
            <person name="Mitreva M."/>
        </authorList>
    </citation>
    <scope>NUCLEOTIDE SEQUENCE [LARGE SCALE GENOMIC DNA]</scope>
</reference>
<dbReference type="FunFam" id="4.10.1110.10:FF:000001">
    <property type="entry name" value="Zinc finger AN1-type containing 6"/>
    <property type="match status" value="1"/>
</dbReference>
<accession>A0A4E0RLS6</accession>
<gene>
    <name evidence="8" type="ORF">D915_007058</name>
</gene>
<evidence type="ECO:0000313" key="8">
    <source>
        <dbReference type="EMBL" id="THD22218.1"/>
    </source>
</evidence>
<feature type="region of interest" description="Disordered" evidence="5">
    <location>
        <begin position="93"/>
        <end position="138"/>
    </location>
</feature>
<dbReference type="SMART" id="SM00259">
    <property type="entry name" value="ZnF_A20"/>
    <property type="match status" value="1"/>
</dbReference>
<keyword evidence="2 4" id="KW-0863">Zinc-finger</keyword>
<evidence type="ECO:0000313" key="9">
    <source>
        <dbReference type="Proteomes" id="UP000230066"/>
    </source>
</evidence>
<name>A0A4E0RLS6_FASHE</name>
<dbReference type="PROSITE" id="PS51036">
    <property type="entry name" value="ZF_A20"/>
    <property type="match status" value="1"/>
</dbReference>
<dbReference type="PANTHER" id="PTHR10634">
    <property type="entry name" value="AN1-TYPE ZINC FINGER PROTEIN"/>
    <property type="match status" value="1"/>
</dbReference>
<feature type="domain" description="A20-type" evidence="6">
    <location>
        <begin position="7"/>
        <end position="41"/>
    </location>
</feature>
<evidence type="ECO:0000259" key="7">
    <source>
        <dbReference type="PROSITE" id="PS51039"/>
    </source>
</evidence>
<feature type="domain" description="AN1-type" evidence="7">
    <location>
        <begin position="136"/>
        <end position="182"/>
    </location>
</feature>
<proteinExistence type="predicted"/>
<feature type="compositionally biased region" description="Polar residues" evidence="5">
    <location>
        <begin position="59"/>
        <end position="68"/>
    </location>
</feature>
<dbReference type="SUPFAM" id="SSF57716">
    <property type="entry name" value="Glucocorticoid receptor-like (DNA-binding domain)"/>
    <property type="match status" value="1"/>
</dbReference>
<feature type="region of interest" description="Disordered" evidence="5">
    <location>
        <begin position="51"/>
        <end position="76"/>
    </location>
</feature>
<evidence type="ECO:0000256" key="2">
    <source>
        <dbReference type="ARBA" id="ARBA00022771"/>
    </source>
</evidence>
<keyword evidence="9" id="KW-1185">Reference proteome</keyword>
<evidence type="ECO:0000256" key="1">
    <source>
        <dbReference type="ARBA" id="ARBA00022723"/>
    </source>
</evidence>
<dbReference type="GO" id="GO:0008270">
    <property type="term" value="F:zinc ion binding"/>
    <property type="evidence" value="ECO:0007669"/>
    <property type="project" value="UniProtKB-KW"/>
</dbReference>
<keyword evidence="3" id="KW-0862">Zinc</keyword>
<dbReference type="InterPro" id="IPR002653">
    <property type="entry name" value="Znf_A20"/>
</dbReference>
<dbReference type="SUPFAM" id="SSF118310">
    <property type="entry name" value="AN1-like Zinc finger"/>
    <property type="match status" value="1"/>
</dbReference>
<dbReference type="PANTHER" id="PTHR10634:SF149">
    <property type="entry name" value="AN1-TYPE DOMAIN-CONTAINING PROTEIN-RELATED"/>
    <property type="match status" value="1"/>
</dbReference>
<dbReference type="Gene3D" id="1.20.5.4770">
    <property type="match status" value="1"/>
</dbReference>
<protein>
    <submittedName>
        <fullName evidence="8">Zinc finger A20 and AN1 domain-containing stress-associated protein 9</fullName>
    </submittedName>
</protein>
<dbReference type="AlphaFoldDB" id="A0A4E0RLS6"/>
<dbReference type="EMBL" id="JXXN02002910">
    <property type="protein sequence ID" value="THD22218.1"/>
    <property type="molecule type" value="Genomic_DNA"/>
</dbReference>
<feature type="compositionally biased region" description="Basic and acidic residues" evidence="5">
    <location>
        <begin position="109"/>
        <end position="123"/>
    </location>
</feature>
<organism evidence="8 9">
    <name type="scientific">Fasciola hepatica</name>
    <name type="common">Liver fluke</name>
    <dbReference type="NCBI Taxonomy" id="6192"/>
    <lineage>
        <taxon>Eukaryota</taxon>
        <taxon>Metazoa</taxon>
        <taxon>Spiralia</taxon>
        <taxon>Lophotrochozoa</taxon>
        <taxon>Platyhelminthes</taxon>
        <taxon>Trematoda</taxon>
        <taxon>Digenea</taxon>
        <taxon>Plagiorchiida</taxon>
        <taxon>Echinostomata</taxon>
        <taxon>Echinostomatoidea</taxon>
        <taxon>Fasciolidae</taxon>
        <taxon>Fasciola</taxon>
    </lineage>
</organism>
<evidence type="ECO:0000256" key="4">
    <source>
        <dbReference type="PROSITE-ProRule" id="PRU00449"/>
    </source>
</evidence>
<dbReference type="GO" id="GO:0003677">
    <property type="term" value="F:DNA binding"/>
    <property type="evidence" value="ECO:0007669"/>
    <property type="project" value="InterPro"/>
</dbReference>
<evidence type="ECO:0000259" key="6">
    <source>
        <dbReference type="PROSITE" id="PS51036"/>
    </source>
</evidence>
<keyword evidence="1" id="KW-0479">Metal-binding</keyword>
<dbReference type="Pfam" id="PF01754">
    <property type="entry name" value="zf-A20"/>
    <property type="match status" value="1"/>
</dbReference>
<dbReference type="Proteomes" id="UP000230066">
    <property type="component" value="Unassembled WGS sequence"/>
</dbReference>